<name>A0AA39KFU3_9AGAR</name>
<dbReference type="AlphaFoldDB" id="A0AA39KFU3"/>
<sequence length="395" mass="42748">MLFSAQMRAQQALSQGQLNLLNDTPNYEGQAGPSIPPLSPLAMLFPAPPASLLPLAFLSPPTSPALAASTLSAAAPPHISPSVPVGPSSPLLSTTTSAVFPSVLFPSAVFLPTSAMFPPLLEPTAPFDKHLIDDFDSFLSGLQQHHTEDPHLSLNWLPLLPDPHNKAELEDKVEDQGGPGAPYIEEGTGASSNEASMAAAAHVSAIQGAKRKQDHLEEDDNGANSEVRASKHACWLPSALGYLTDPALGSEWQELLIKWQDLKGCMSQVARHSPGKGHMGVLSSRPLALSLWLTNCHYNIYLNPLVSFSTELCKWWNTMQPIWHRNEAGILPLLVYDQSLQKNLWKGGQNGMVTILIGLMWLGQGTLEAEDRALWKEMVADINKCIQVMVESLSV</sequence>
<dbReference type="EMBL" id="JAUEPR010000181">
    <property type="protein sequence ID" value="KAK0460315.1"/>
    <property type="molecule type" value="Genomic_DNA"/>
</dbReference>
<evidence type="ECO:0000313" key="1">
    <source>
        <dbReference type="EMBL" id="KAK0460315.1"/>
    </source>
</evidence>
<reference evidence="1" key="1">
    <citation type="submission" date="2023-06" db="EMBL/GenBank/DDBJ databases">
        <authorList>
            <consortium name="Lawrence Berkeley National Laboratory"/>
            <person name="Ahrendt S."/>
            <person name="Sahu N."/>
            <person name="Indic B."/>
            <person name="Wong-Bajracharya J."/>
            <person name="Merenyi Z."/>
            <person name="Ke H.-M."/>
            <person name="Monk M."/>
            <person name="Kocsube S."/>
            <person name="Drula E."/>
            <person name="Lipzen A."/>
            <person name="Balint B."/>
            <person name="Henrissat B."/>
            <person name="Andreopoulos B."/>
            <person name="Martin F.M."/>
            <person name="Harder C.B."/>
            <person name="Rigling D."/>
            <person name="Ford K.L."/>
            <person name="Foster G.D."/>
            <person name="Pangilinan J."/>
            <person name="Papanicolaou A."/>
            <person name="Barry K."/>
            <person name="LaButti K."/>
            <person name="Viragh M."/>
            <person name="Koriabine M."/>
            <person name="Yan M."/>
            <person name="Riley R."/>
            <person name="Champramary S."/>
            <person name="Plett K.L."/>
            <person name="Tsai I.J."/>
            <person name="Slot J."/>
            <person name="Sipos G."/>
            <person name="Plett J."/>
            <person name="Nagy L.G."/>
            <person name="Grigoriev I.V."/>
        </authorList>
    </citation>
    <scope>NUCLEOTIDE SEQUENCE</scope>
    <source>
        <strain evidence="1">ICMP 16352</strain>
    </source>
</reference>
<dbReference type="Proteomes" id="UP001175227">
    <property type="component" value="Unassembled WGS sequence"/>
</dbReference>
<organism evidence="1 2">
    <name type="scientific">Armillaria novae-zelandiae</name>
    <dbReference type="NCBI Taxonomy" id="153914"/>
    <lineage>
        <taxon>Eukaryota</taxon>
        <taxon>Fungi</taxon>
        <taxon>Dikarya</taxon>
        <taxon>Basidiomycota</taxon>
        <taxon>Agaricomycotina</taxon>
        <taxon>Agaricomycetes</taxon>
        <taxon>Agaricomycetidae</taxon>
        <taxon>Agaricales</taxon>
        <taxon>Marasmiineae</taxon>
        <taxon>Physalacriaceae</taxon>
        <taxon>Armillaria</taxon>
    </lineage>
</organism>
<keyword evidence="2" id="KW-1185">Reference proteome</keyword>
<accession>A0AA39KFU3</accession>
<gene>
    <name evidence="1" type="ORF">IW261DRAFT_1577799</name>
</gene>
<protein>
    <submittedName>
        <fullName evidence="1">Uncharacterized protein</fullName>
    </submittedName>
</protein>
<proteinExistence type="predicted"/>
<evidence type="ECO:0000313" key="2">
    <source>
        <dbReference type="Proteomes" id="UP001175227"/>
    </source>
</evidence>
<comment type="caution">
    <text evidence="1">The sequence shown here is derived from an EMBL/GenBank/DDBJ whole genome shotgun (WGS) entry which is preliminary data.</text>
</comment>